<comment type="subcellular location">
    <subcellularLocation>
        <location evidence="1">Membrane</location>
    </subcellularLocation>
</comment>
<evidence type="ECO:0000256" key="6">
    <source>
        <dbReference type="SAM" id="Phobius"/>
    </source>
</evidence>
<gene>
    <name evidence="8" type="ORF">niasHS_013858</name>
</gene>
<dbReference type="PANTHER" id="PTHR12770:SF31">
    <property type="entry name" value="RUS FAMILY MEMBER 1"/>
    <property type="match status" value="1"/>
</dbReference>
<keyword evidence="4 6" id="KW-1133">Transmembrane helix</keyword>
<feature type="transmembrane region" description="Helical" evidence="6">
    <location>
        <begin position="179"/>
        <end position="205"/>
    </location>
</feature>
<accession>A0ABD2IRT8</accession>
<dbReference type="EMBL" id="JBICCN010000297">
    <property type="protein sequence ID" value="KAL3080186.1"/>
    <property type="molecule type" value="Genomic_DNA"/>
</dbReference>
<comment type="similarity">
    <text evidence="2">Belongs to the RUS1 family.</text>
</comment>
<comment type="caution">
    <text evidence="8">The sequence shown here is derived from an EMBL/GenBank/DDBJ whole genome shotgun (WGS) entry which is preliminary data.</text>
</comment>
<keyword evidence="5 6" id="KW-0472">Membrane</keyword>
<protein>
    <recommendedName>
        <fullName evidence="7">Protein root UVB sensitive/RUS domain-containing protein</fullName>
    </recommendedName>
</protein>
<evidence type="ECO:0000256" key="4">
    <source>
        <dbReference type="ARBA" id="ARBA00022989"/>
    </source>
</evidence>
<feature type="domain" description="Protein root UVB sensitive/RUS" evidence="7">
    <location>
        <begin position="53"/>
        <end position="291"/>
    </location>
</feature>
<reference evidence="8 9" key="1">
    <citation type="submission" date="2024-10" db="EMBL/GenBank/DDBJ databases">
        <authorList>
            <person name="Kim D."/>
        </authorList>
    </citation>
    <scope>NUCLEOTIDE SEQUENCE [LARGE SCALE GENOMIC DNA]</scope>
    <source>
        <strain evidence="8">Taebaek</strain>
    </source>
</reference>
<dbReference type="InterPro" id="IPR054549">
    <property type="entry name" value="UVB_sens_RUS_dom"/>
</dbReference>
<organism evidence="8 9">
    <name type="scientific">Heterodera schachtii</name>
    <name type="common">Sugarbeet cyst nematode worm</name>
    <name type="synonym">Tylenchus schachtii</name>
    <dbReference type="NCBI Taxonomy" id="97005"/>
    <lineage>
        <taxon>Eukaryota</taxon>
        <taxon>Metazoa</taxon>
        <taxon>Ecdysozoa</taxon>
        <taxon>Nematoda</taxon>
        <taxon>Chromadorea</taxon>
        <taxon>Rhabditida</taxon>
        <taxon>Tylenchina</taxon>
        <taxon>Tylenchomorpha</taxon>
        <taxon>Tylenchoidea</taxon>
        <taxon>Heteroderidae</taxon>
        <taxon>Heteroderinae</taxon>
        <taxon>Heterodera</taxon>
    </lineage>
</organism>
<dbReference type="GO" id="GO:0016020">
    <property type="term" value="C:membrane"/>
    <property type="evidence" value="ECO:0007669"/>
    <property type="project" value="UniProtKB-SubCell"/>
</dbReference>
<evidence type="ECO:0000256" key="1">
    <source>
        <dbReference type="ARBA" id="ARBA00004370"/>
    </source>
</evidence>
<keyword evidence="9" id="KW-1185">Reference proteome</keyword>
<dbReference type="AlphaFoldDB" id="A0ABD2IRT8"/>
<name>A0ABD2IRT8_HETSC</name>
<sequence>MPKQSASQIEAIEHQQQNIVETYNGEPVHEYSFARPRGDDGRLALRKNSLRKRVHSVRAFFAEVFLPQGYPSTVSADYLDYQLYDTLQAFASSLNGTLATLAVLKGVGVGNEQATVLAAALTWILKDGVGMLARIAFAWAKGTRLDSDCKRWHYIAFFGLITPIPFYDLINPHFPSACFAPFACVASLLRSIVGVAGGATRMAIIRHQARRDNLADVAAKDGSQETLVNVLSLLCSLVLLPQVEGRPFTIWALFLLFTAVHLFANYRAVKCIQLETLNPNRLTLAVRHFVEYGTVPSVAECNREEPILGTFAVLRHFGCPLAQLPANIGPLVAKTINASPQTAVTTAEVLLGQDGFACKLSPATICVVESKCIDSWLAIAEGASDSEIFDALFKMAFYAEVKRWPNGLEVSKFRHEMATMGWSLQINQLDVDEWRYRSREKWT</sequence>
<evidence type="ECO:0000256" key="2">
    <source>
        <dbReference type="ARBA" id="ARBA00007558"/>
    </source>
</evidence>
<dbReference type="PANTHER" id="PTHR12770">
    <property type="entry name" value="RUS1 FAMILY PROTEIN C16ORF58"/>
    <property type="match status" value="1"/>
</dbReference>
<feature type="transmembrane region" description="Helical" evidence="6">
    <location>
        <begin position="226"/>
        <end position="243"/>
    </location>
</feature>
<evidence type="ECO:0000256" key="5">
    <source>
        <dbReference type="ARBA" id="ARBA00023136"/>
    </source>
</evidence>
<dbReference type="Proteomes" id="UP001620645">
    <property type="component" value="Unassembled WGS sequence"/>
</dbReference>
<evidence type="ECO:0000313" key="8">
    <source>
        <dbReference type="EMBL" id="KAL3080186.1"/>
    </source>
</evidence>
<keyword evidence="3 6" id="KW-0812">Transmembrane</keyword>
<evidence type="ECO:0000256" key="3">
    <source>
        <dbReference type="ARBA" id="ARBA00022692"/>
    </source>
</evidence>
<evidence type="ECO:0000259" key="7">
    <source>
        <dbReference type="Pfam" id="PF04884"/>
    </source>
</evidence>
<evidence type="ECO:0000313" key="9">
    <source>
        <dbReference type="Proteomes" id="UP001620645"/>
    </source>
</evidence>
<proteinExistence type="inferred from homology"/>
<dbReference type="InterPro" id="IPR006968">
    <property type="entry name" value="RUS_fam"/>
</dbReference>
<feature type="transmembrane region" description="Helical" evidence="6">
    <location>
        <begin position="151"/>
        <end position="167"/>
    </location>
</feature>
<dbReference type="Pfam" id="PF04884">
    <property type="entry name" value="UVB_sens_prot"/>
    <property type="match status" value="1"/>
</dbReference>
<feature type="transmembrane region" description="Helical" evidence="6">
    <location>
        <begin position="249"/>
        <end position="266"/>
    </location>
</feature>